<comment type="caution">
    <text evidence="4">The sequence shown here is derived from an EMBL/GenBank/DDBJ whole genome shotgun (WGS) entry which is preliminary data.</text>
</comment>
<dbReference type="InterPro" id="IPR051159">
    <property type="entry name" value="Hexapeptide_acetyltransf"/>
</dbReference>
<dbReference type="PANTHER" id="PTHR23416:SF23">
    <property type="entry name" value="ACETYLTRANSFERASE C18B11.09C-RELATED"/>
    <property type="match status" value="1"/>
</dbReference>
<dbReference type="SUPFAM" id="SSF51161">
    <property type="entry name" value="Trimeric LpxA-like enzymes"/>
    <property type="match status" value="1"/>
</dbReference>
<evidence type="ECO:0000256" key="2">
    <source>
        <dbReference type="ARBA" id="ARBA00022679"/>
    </source>
</evidence>
<comment type="similarity">
    <text evidence="1">Belongs to the transferase hexapeptide repeat family.</text>
</comment>
<evidence type="ECO:0000256" key="3">
    <source>
        <dbReference type="ARBA" id="ARBA00022737"/>
    </source>
</evidence>
<evidence type="ECO:0000256" key="1">
    <source>
        <dbReference type="ARBA" id="ARBA00007274"/>
    </source>
</evidence>
<evidence type="ECO:0000313" key="5">
    <source>
        <dbReference type="Proteomes" id="UP001519641"/>
    </source>
</evidence>
<sequence length="108" mass="10993">MTVVGVPITASPWVGDTPTLSAVTTIGSDVWIGFGAIILSGVTVGDSSVIAAGSVVTQDVQANTVVAGNPAKVLRPRFREGELSAHWDALREQGVRLAVDKAAGAPDV</sequence>
<keyword evidence="5" id="KW-1185">Reference proteome</keyword>
<dbReference type="PROSITE" id="PS00101">
    <property type="entry name" value="HEXAPEP_TRANSFERASES"/>
    <property type="match status" value="1"/>
</dbReference>
<dbReference type="Proteomes" id="UP001519641">
    <property type="component" value="Unassembled WGS sequence"/>
</dbReference>
<dbReference type="InterPro" id="IPR001451">
    <property type="entry name" value="Hexapep"/>
</dbReference>
<dbReference type="EMBL" id="JAHEWS010000005">
    <property type="protein sequence ID" value="MBT1587112.1"/>
    <property type="molecule type" value="Genomic_DNA"/>
</dbReference>
<dbReference type="Pfam" id="PF00132">
    <property type="entry name" value="Hexapep"/>
    <property type="match status" value="1"/>
</dbReference>
<dbReference type="InterPro" id="IPR011004">
    <property type="entry name" value="Trimer_LpxA-like_sf"/>
</dbReference>
<keyword evidence="2" id="KW-0808">Transferase</keyword>
<keyword evidence="3" id="KW-0677">Repeat</keyword>
<dbReference type="InterPro" id="IPR018357">
    <property type="entry name" value="Hexapep_transf_CS"/>
</dbReference>
<dbReference type="Gene3D" id="2.160.10.10">
    <property type="entry name" value="Hexapeptide repeat proteins"/>
    <property type="match status" value="1"/>
</dbReference>
<gene>
    <name evidence="4" type="ORF">KK097_04710</name>
</gene>
<protein>
    <recommendedName>
        <fullName evidence="6">Acetyltransferase</fullName>
    </recommendedName>
</protein>
<organism evidence="4 5">
    <name type="scientific">Curtobacterium aurantiacum</name>
    <dbReference type="NCBI Taxonomy" id="3236919"/>
    <lineage>
        <taxon>Bacteria</taxon>
        <taxon>Bacillati</taxon>
        <taxon>Actinomycetota</taxon>
        <taxon>Actinomycetes</taxon>
        <taxon>Micrococcales</taxon>
        <taxon>Microbacteriaceae</taxon>
        <taxon>Curtobacterium</taxon>
    </lineage>
</organism>
<reference evidence="4 5" key="1">
    <citation type="submission" date="2021-05" db="EMBL/GenBank/DDBJ databases">
        <title>Whole genome sequence of Curtobacterium flaccumfaciens pv. flaccumfaciens strain CFBP 8819.</title>
        <authorList>
            <person name="Osdaghi E."/>
            <person name="Taghouti G."/>
            <person name="Portier P."/>
            <person name="Fazliarab A."/>
            <person name="Taghavi S.M."/>
            <person name="Briand M."/>
            <person name="Le-Saux M."/>
            <person name="Jacques M.-A."/>
        </authorList>
    </citation>
    <scope>NUCLEOTIDE SEQUENCE [LARGE SCALE GENOMIC DNA]</scope>
    <source>
        <strain evidence="4 5">CFBP 8819</strain>
    </source>
</reference>
<evidence type="ECO:0008006" key="6">
    <source>
        <dbReference type="Google" id="ProtNLM"/>
    </source>
</evidence>
<dbReference type="PANTHER" id="PTHR23416">
    <property type="entry name" value="SIALIC ACID SYNTHASE-RELATED"/>
    <property type="match status" value="1"/>
</dbReference>
<name>A0ABS5VDF7_9MICO</name>
<accession>A0ABS5VDF7</accession>
<evidence type="ECO:0000313" key="4">
    <source>
        <dbReference type="EMBL" id="MBT1587112.1"/>
    </source>
</evidence>
<proteinExistence type="inferred from homology"/>